<evidence type="ECO:0000256" key="6">
    <source>
        <dbReference type="ARBA" id="ARBA00022801"/>
    </source>
</evidence>
<evidence type="ECO:0000256" key="3">
    <source>
        <dbReference type="ARBA" id="ARBA00006958"/>
    </source>
</evidence>
<evidence type="ECO:0000256" key="5">
    <source>
        <dbReference type="ARBA" id="ARBA00022723"/>
    </source>
</evidence>
<dbReference type="GO" id="GO:0005634">
    <property type="term" value="C:nucleus"/>
    <property type="evidence" value="ECO:0007669"/>
    <property type="project" value="UniProtKB-SubCell"/>
</dbReference>
<evidence type="ECO:0000313" key="10">
    <source>
        <dbReference type="Proteomes" id="UP000027195"/>
    </source>
</evidence>
<dbReference type="PANTHER" id="PTHR22930:SF85">
    <property type="entry name" value="GH03217P-RELATED"/>
    <property type="match status" value="1"/>
</dbReference>
<keyword evidence="10" id="KW-1185">Reference proteome</keyword>
<dbReference type="InterPro" id="IPR045249">
    <property type="entry name" value="HARBI1-like"/>
</dbReference>
<feature type="domain" description="DDE Tnp4" evidence="8">
    <location>
        <begin position="107"/>
        <end position="264"/>
    </location>
</feature>
<accession>A0A067M2R2</accession>
<feature type="non-terminal residue" evidence="9">
    <location>
        <position position="271"/>
    </location>
</feature>
<comment type="cofactor">
    <cofactor evidence="1">
        <name>a divalent metal cation</name>
        <dbReference type="ChEBI" id="CHEBI:60240"/>
    </cofactor>
</comment>
<feature type="non-terminal residue" evidence="9">
    <location>
        <position position="1"/>
    </location>
</feature>
<evidence type="ECO:0000256" key="7">
    <source>
        <dbReference type="ARBA" id="ARBA00023242"/>
    </source>
</evidence>
<dbReference type="GO" id="GO:0016787">
    <property type="term" value="F:hydrolase activity"/>
    <property type="evidence" value="ECO:0007669"/>
    <property type="project" value="UniProtKB-KW"/>
</dbReference>
<dbReference type="InParanoid" id="A0A067M2R2"/>
<gene>
    <name evidence="9" type="ORF">BOTBODRAFT_82826</name>
</gene>
<comment type="subcellular location">
    <subcellularLocation>
        <location evidence="2">Nucleus</location>
    </subcellularLocation>
</comment>
<sequence length="271" mass="31361">RMTRESFWHLHSLIQDDPLFLSRGNRAQRPVKYQLTAFLIRFGGETLVKTADTLSIAEGTAYNYVRHVSKSFRNIRGDHLSWPGLARCEFLSNEMAPYGFPGCIGIVDGSLIRLADMPRANGMAYFCRKKFYALAIQAVCDHHGIFTLYEMGWPGSVHDVTIFRQSHIWKEKEKHFRDYEYLLADKGYPLTKFTVRPFAEYDLTNDAAEAERRTSWNFQLSHLRIAIEHAFGRLKGRFCALRMLAVYDLDTTYKCMEALFIVHNILTQLGD</sequence>
<comment type="similarity">
    <text evidence="3">Belongs to the HARBI1 family.</text>
</comment>
<keyword evidence="7" id="KW-0539">Nucleus</keyword>
<dbReference type="EMBL" id="KL198074">
    <property type="protein sequence ID" value="KDQ09814.1"/>
    <property type="molecule type" value="Genomic_DNA"/>
</dbReference>
<evidence type="ECO:0000313" key="9">
    <source>
        <dbReference type="EMBL" id="KDQ09814.1"/>
    </source>
</evidence>
<evidence type="ECO:0000256" key="1">
    <source>
        <dbReference type="ARBA" id="ARBA00001968"/>
    </source>
</evidence>
<organism evidence="9 10">
    <name type="scientific">Botryobasidium botryosum (strain FD-172 SS1)</name>
    <dbReference type="NCBI Taxonomy" id="930990"/>
    <lineage>
        <taxon>Eukaryota</taxon>
        <taxon>Fungi</taxon>
        <taxon>Dikarya</taxon>
        <taxon>Basidiomycota</taxon>
        <taxon>Agaricomycotina</taxon>
        <taxon>Agaricomycetes</taxon>
        <taxon>Cantharellales</taxon>
        <taxon>Botryobasidiaceae</taxon>
        <taxon>Botryobasidium</taxon>
    </lineage>
</organism>
<evidence type="ECO:0000256" key="4">
    <source>
        <dbReference type="ARBA" id="ARBA00022722"/>
    </source>
</evidence>
<dbReference type="OrthoDB" id="3233403at2759"/>
<dbReference type="HOGENOM" id="CLU_018552_2_2_1"/>
<evidence type="ECO:0000259" key="8">
    <source>
        <dbReference type="Pfam" id="PF13359"/>
    </source>
</evidence>
<dbReference type="InterPro" id="IPR027806">
    <property type="entry name" value="HARBI1_dom"/>
</dbReference>
<reference evidence="10" key="1">
    <citation type="journal article" date="2014" name="Proc. Natl. Acad. Sci. U.S.A.">
        <title>Extensive sampling of basidiomycete genomes demonstrates inadequacy of the white-rot/brown-rot paradigm for wood decay fungi.</title>
        <authorList>
            <person name="Riley R."/>
            <person name="Salamov A.A."/>
            <person name="Brown D.W."/>
            <person name="Nagy L.G."/>
            <person name="Floudas D."/>
            <person name="Held B.W."/>
            <person name="Levasseur A."/>
            <person name="Lombard V."/>
            <person name="Morin E."/>
            <person name="Otillar R."/>
            <person name="Lindquist E.A."/>
            <person name="Sun H."/>
            <person name="LaButti K.M."/>
            <person name="Schmutz J."/>
            <person name="Jabbour D."/>
            <person name="Luo H."/>
            <person name="Baker S.E."/>
            <person name="Pisabarro A.G."/>
            <person name="Walton J.D."/>
            <person name="Blanchette R.A."/>
            <person name="Henrissat B."/>
            <person name="Martin F."/>
            <person name="Cullen D."/>
            <person name="Hibbett D.S."/>
            <person name="Grigoriev I.V."/>
        </authorList>
    </citation>
    <scope>NUCLEOTIDE SEQUENCE [LARGE SCALE GENOMIC DNA]</scope>
    <source>
        <strain evidence="10">FD-172 SS1</strain>
    </source>
</reference>
<dbReference type="AlphaFoldDB" id="A0A067M2R2"/>
<keyword evidence="6" id="KW-0378">Hydrolase</keyword>
<dbReference type="GO" id="GO:0046872">
    <property type="term" value="F:metal ion binding"/>
    <property type="evidence" value="ECO:0007669"/>
    <property type="project" value="UniProtKB-KW"/>
</dbReference>
<dbReference type="GO" id="GO:0004518">
    <property type="term" value="F:nuclease activity"/>
    <property type="evidence" value="ECO:0007669"/>
    <property type="project" value="UniProtKB-KW"/>
</dbReference>
<dbReference type="Pfam" id="PF13359">
    <property type="entry name" value="DDE_Tnp_4"/>
    <property type="match status" value="1"/>
</dbReference>
<evidence type="ECO:0000256" key="2">
    <source>
        <dbReference type="ARBA" id="ARBA00004123"/>
    </source>
</evidence>
<proteinExistence type="inferred from homology"/>
<dbReference type="Proteomes" id="UP000027195">
    <property type="component" value="Unassembled WGS sequence"/>
</dbReference>
<dbReference type="PANTHER" id="PTHR22930">
    <property type="match status" value="1"/>
</dbReference>
<name>A0A067M2R2_BOTB1</name>
<keyword evidence="5" id="KW-0479">Metal-binding</keyword>
<dbReference type="STRING" id="930990.A0A067M2R2"/>
<protein>
    <recommendedName>
        <fullName evidence="8">DDE Tnp4 domain-containing protein</fullName>
    </recommendedName>
</protein>
<keyword evidence="4" id="KW-0540">Nuclease</keyword>